<feature type="domain" description="AAA+ ATPase" evidence="2">
    <location>
        <begin position="290"/>
        <end position="423"/>
    </location>
</feature>
<dbReference type="PANTHER" id="PTHR23077">
    <property type="entry name" value="AAA-FAMILY ATPASE"/>
    <property type="match status" value="1"/>
</dbReference>
<dbReference type="InterPro" id="IPR050168">
    <property type="entry name" value="AAA_ATPase_domain"/>
</dbReference>
<evidence type="ECO:0000259" key="2">
    <source>
        <dbReference type="SMART" id="SM00382"/>
    </source>
</evidence>
<dbReference type="GO" id="GO:0042254">
    <property type="term" value="P:ribosome biogenesis"/>
    <property type="evidence" value="ECO:0007669"/>
    <property type="project" value="TreeGrafter"/>
</dbReference>
<keyword evidence="3" id="KW-0647">Proteasome</keyword>
<gene>
    <name evidence="3" type="ORF">BDW02DRAFT_293749</name>
</gene>
<dbReference type="Pfam" id="PF00004">
    <property type="entry name" value="AAA"/>
    <property type="match status" value="1"/>
</dbReference>
<dbReference type="InterPro" id="IPR003593">
    <property type="entry name" value="AAA+_ATPase"/>
</dbReference>
<evidence type="ECO:0000313" key="4">
    <source>
        <dbReference type="Proteomes" id="UP000800040"/>
    </source>
</evidence>
<feature type="region of interest" description="Disordered" evidence="1">
    <location>
        <begin position="491"/>
        <end position="513"/>
    </location>
</feature>
<dbReference type="InterPro" id="IPR003959">
    <property type="entry name" value="ATPase_AAA_core"/>
</dbReference>
<dbReference type="GO" id="GO:0003723">
    <property type="term" value="F:RNA binding"/>
    <property type="evidence" value="ECO:0007669"/>
    <property type="project" value="TreeGrafter"/>
</dbReference>
<dbReference type="AlphaFoldDB" id="A0A6A5KDE5"/>
<dbReference type="Gene3D" id="3.40.50.300">
    <property type="entry name" value="P-loop containing nucleotide triphosphate hydrolases"/>
    <property type="match status" value="1"/>
</dbReference>
<organism evidence="3 4">
    <name type="scientific">Decorospora gaudefroyi</name>
    <dbReference type="NCBI Taxonomy" id="184978"/>
    <lineage>
        <taxon>Eukaryota</taxon>
        <taxon>Fungi</taxon>
        <taxon>Dikarya</taxon>
        <taxon>Ascomycota</taxon>
        <taxon>Pezizomycotina</taxon>
        <taxon>Dothideomycetes</taxon>
        <taxon>Pleosporomycetidae</taxon>
        <taxon>Pleosporales</taxon>
        <taxon>Pleosporineae</taxon>
        <taxon>Pleosporaceae</taxon>
        <taxon>Decorospora</taxon>
    </lineage>
</organism>
<evidence type="ECO:0000256" key="1">
    <source>
        <dbReference type="SAM" id="MobiDB-lite"/>
    </source>
</evidence>
<dbReference type="GO" id="GO:0005524">
    <property type="term" value="F:ATP binding"/>
    <property type="evidence" value="ECO:0007669"/>
    <property type="project" value="InterPro"/>
</dbReference>
<dbReference type="GO" id="GO:0016887">
    <property type="term" value="F:ATP hydrolysis activity"/>
    <property type="evidence" value="ECO:0007669"/>
    <property type="project" value="InterPro"/>
</dbReference>
<name>A0A6A5KDE5_9PLEO</name>
<dbReference type="Proteomes" id="UP000800040">
    <property type="component" value="Unassembled WGS sequence"/>
</dbReference>
<evidence type="ECO:0000313" key="3">
    <source>
        <dbReference type="EMBL" id="KAF1835298.1"/>
    </source>
</evidence>
<accession>A0A6A5KDE5</accession>
<dbReference type="Gene3D" id="1.10.8.60">
    <property type="match status" value="1"/>
</dbReference>
<dbReference type="SMART" id="SM00382">
    <property type="entry name" value="AAA"/>
    <property type="match status" value="1"/>
</dbReference>
<dbReference type="EMBL" id="ML975289">
    <property type="protein sequence ID" value="KAF1835298.1"/>
    <property type="molecule type" value="Genomic_DNA"/>
</dbReference>
<dbReference type="GO" id="GO:0000502">
    <property type="term" value="C:proteasome complex"/>
    <property type="evidence" value="ECO:0007669"/>
    <property type="project" value="UniProtKB-KW"/>
</dbReference>
<dbReference type="GO" id="GO:0005634">
    <property type="term" value="C:nucleus"/>
    <property type="evidence" value="ECO:0007669"/>
    <property type="project" value="TreeGrafter"/>
</dbReference>
<dbReference type="GO" id="GO:1990275">
    <property type="term" value="F:preribosome binding"/>
    <property type="evidence" value="ECO:0007669"/>
    <property type="project" value="TreeGrafter"/>
</dbReference>
<dbReference type="CDD" id="cd19481">
    <property type="entry name" value="RecA-like_protease"/>
    <property type="match status" value="1"/>
</dbReference>
<feature type="region of interest" description="Disordered" evidence="1">
    <location>
        <begin position="530"/>
        <end position="558"/>
    </location>
</feature>
<protein>
    <submittedName>
        <fullName evidence="3">Proteasome-activating nucleotidase</fullName>
    </submittedName>
</protein>
<dbReference type="InterPro" id="IPR027417">
    <property type="entry name" value="P-loop_NTPase"/>
</dbReference>
<proteinExistence type="predicted"/>
<dbReference type="SUPFAM" id="SSF52540">
    <property type="entry name" value="P-loop containing nucleoside triphosphate hydrolases"/>
    <property type="match status" value="1"/>
</dbReference>
<reference evidence="3" key="1">
    <citation type="submission" date="2020-01" db="EMBL/GenBank/DDBJ databases">
        <authorList>
            <consortium name="DOE Joint Genome Institute"/>
            <person name="Haridas S."/>
            <person name="Albert R."/>
            <person name="Binder M."/>
            <person name="Bloem J."/>
            <person name="Labutti K."/>
            <person name="Salamov A."/>
            <person name="Andreopoulos B."/>
            <person name="Baker S.E."/>
            <person name="Barry K."/>
            <person name="Bills G."/>
            <person name="Bluhm B.H."/>
            <person name="Cannon C."/>
            <person name="Castanera R."/>
            <person name="Culley D.E."/>
            <person name="Daum C."/>
            <person name="Ezra D."/>
            <person name="Gonzalez J.B."/>
            <person name="Henrissat B."/>
            <person name="Kuo A."/>
            <person name="Liang C."/>
            <person name="Lipzen A."/>
            <person name="Lutzoni F."/>
            <person name="Magnuson J."/>
            <person name="Mondo S."/>
            <person name="Nolan M."/>
            <person name="Ohm R."/>
            <person name="Pangilinan J."/>
            <person name="Park H.-J."/>
            <person name="Ramirez L."/>
            <person name="Alfaro M."/>
            <person name="Sun H."/>
            <person name="Tritt A."/>
            <person name="Yoshinaga Y."/>
            <person name="Zwiers L.-H."/>
            <person name="Turgeon B.G."/>
            <person name="Goodwin S.B."/>
            <person name="Spatafora J.W."/>
            <person name="Crous P.W."/>
            <person name="Grigoriev I.V."/>
        </authorList>
    </citation>
    <scope>NUCLEOTIDE SEQUENCE</scope>
    <source>
        <strain evidence="3">P77</strain>
    </source>
</reference>
<keyword evidence="4" id="KW-1185">Reference proteome</keyword>
<dbReference type="OrthoDB" id="2115716at2759"/>
<sequence>MGRLKGVPTYIELRFVRFEGLTQLNLLHFSSIPCTILAHRLPYKKNITWPSYLIFTMPASRTLLSATQSNSAEIFHAFKSHCDAPRVDTKTSALTLIRSAYPDYHVTEVEEKYASLFEFAGAGKAVLSLDAEEDEFYLSREWKAVGEGVRKKMHPGELTDRFRFARFQYIWEDHEYIVYYITWQDMLKNPDKFFYVLSPRAPSSTTLADSHSAETDALLLTVGKWTSQLHEEIFVFDDGYWEKSKELWRSVRGSSWSDVILDTRMKASLIADVQGFFDNRALYESFAVPWKRGVILHGVPGNGKTASIKALMNALYERGDGGADSIPSLYVKSFETDCNTEQHNIREIFQQARAHAPCLLIFEDLDSLVNDNIRSYFLNEVDGLESNDGILMIGSTNHLDKLDPAIAKRPSRFDRKYHFKIPGEHERRLYAEYWRAKLEGNGMVEFPEEVCEVVAQMTDGFSFAYLKELFVMALLTLVRGINEDEFEIEDEEVADGAEKEKEKDAGATEKENKEEQDLCTCATKCPRCDKPLPPTSSSGSSKKADVATEAEEETSKNKHVLPQITIPDHLQANLLLKVIKQQIRILHAEMDNTKEESWPSGKKGVQGEAKSLKAHMAAMRRRAAAMRRAC</sequence>
<feature type="compositionally biased region" description="Basic and acidic residues" evidence="1">
    <location>
        <begin position="496"/>
        <end position="513"/>
    </location>
</feature>
<dbReference type="PANTHER" id="PTHR23077:SF132">
    <property type="entry name" value="ATP-DEPENDENT ZN PROTEASE"/>
    <property type="match status" value="1"/>
</dbReference>